<reference evidence="2 3" key="1">
    <citation type="journal article" date="2014" name="Int. J. Syst. Evol. Microbiol.">
        <title>Complete genome sequence of Corynebacterium casei LMG S-19264T (=DSM 44701T), isolated from a smear-ripened cheese.</title>
        <authorList>
            <consortium name="US DOE Joint Genome Institute (JGI-PGF)"/>
            <person name="Walter F."/>
            <person name="Albersmeier A."/>
            <person name="Kalinowski J."/>
            <person name="Ruckert C."/>
        </authorList>
    </citation>
    <scope>NUCLEOTIDE SEQUENCE [LARGE SCALE GENOMIC DNA]</scope>
    <source>
        <strain evidence="2 3">JCM 4205</strain>
    </source>
</reference>
<evidence type="ECO:0000313" key="3">
    <source>
        <dbReference type="Proteomes" id="UP000642014"/>
    </source>
</evidence>
<gene>
    <name evidence="2" type="ORF">GCM10010497_33480</name>
</gene>
<feature type="region of interest" description="Disordered" evidence="1">
    <location>
        <begin position="59"/>
        <end position="88"/>
    </location>
</feature>
<feature type="region of interest" description="Disordered" evidence="1">
    <location>
        <begin position="108"/>
        <end position="171"/>
    </location>
</feature>
<dbReference type="Proteomes" id="UP000642014">
    <property type="component" value="Unassembled WGS sequence"/>
</dbReference>
<dbReference type="EMBL" id="BMSJ01000006">
    <property type="protein sequence ID" value="GGR28549.1"/>
    <property type="molecule type" value="Genomic_DNA"/>
</dbReference>
<organism evidence="2 3">
    <name type="scientific">Streptomyces cinereoruber</name>
    <dbReference type="NCBI Taxonomy" id="67260"/>
    <lineage>
        <taxon>Bacteria</taxon>
        <taxon>Bacillati</taxon>
        <taxon>Actinomycetota</taxon>
        <taxon>Actinomycetes</taxon>
        <taxon>Kitasatosporales</taxon>
        <taxon>Streptomycetaceae</taxon>
        <taxon>Streptomyces</taxon>
    </lineage>
</organism>
<dbReference type="AlphaFoldDB" id="A0AAV4KN77"/>
<sequence length="171" mass="17192">MVAFWRCVPASPPEESGGAVAAVAGSSAVAVSHRSTGYQGISDPGRPLPATRGSRVFTDGDANDGVAGDIAGGRPVPDGERGCSPDWSSDVTGVINGWCGAQRILLGHGPPSRPADDATACPPGAERPGTHPGPRLVADPPTADTLGPRPAHAAGHLEQAPRGADMAVRLE</sequence>
<evidence type="ECO:0000313" key="2">
    <source>
        <dbReference type="EMBL" id="GGR28549.1"/>
    </source>
</evidence>
<protein>
    <submittedName>
        <fullName evidence="2">Uncharacterized protein</fullName>
    </submittedName>
</protein>
<evidence type="ECO:0000256" key="1">
    <source>
        <dbReference type="SAM" id="MobiDB-lite"/>
    </source>
</evidence>
<name>A0AAV4KN77_9ACTN</name>
<comment type="caution">
    <text evidence="2">The sequence shown here is derived from an EMBL/GenBank/DDBJ whole genome shotgun (WGS) entry which is preliminary data.</text>
</comment>
<proteinExistence type="predicted"/>
<accession>A0AAV4KN77</accession>